<sequence length="91" mass="10732">MALACNSKYKANKYYHYPDSKLDRKFFKMDPIAPESEPENGNNEKDEDKDKPPKKKRRVWEYSIAETHRLQLLRRLTTPAELSLDPLSPHT</sequence>
<dbReference type="AlphaFoldDB" id="A0A4E9EBK8"/>
<name>A0A4E9EBK8_GIBZA</name>
<dbReference type="EMBL" id="CAJPIJ010000066">
    <property type="protein sequence ID" value="CAG1965009.1"/>
    <property type="molecule type" value="Genomic_DNA"/>
</dbReference>
<feature type="compositionally biased region" description="Basic and acidic residues" evidence="1">
    <location>
        <begin position="42"/>
        <end position="51"/>
    </location>
</feature>
<evidence type="ECO:0000313" key="2">
    <source>
        <dbReference type="EMBL" id="CAG1965009.1"/>
    </source>
</evidence>
<reference evidence="2" key="2">
    <citation type="submission" date="2021-03" db="EMBL/GenBank/DDBJ databases">
        <authorList>
            <person name="Alouane T."/>
            <person name="Langin T."/>
            <person name="Bonhomme L."/>
        </authorList>
    </citation>
    <scope>NUCLEOTIDE SEQUENCE</scope>
    <source>
        <strain evidence="2">MDC_Fg202</strain>
    </source>
</reference>
<evidence type="ECO:0000256" key="1">
    <source>
        <dbReference type="SAM" id="MobiDB-lite"/>
    </source>
</evidence>
<accession>A0A4E9EBK8</accession>
<gene>
    <name evidence="3" type="ORF">FUG_LOCUS114806</name>
    <name evidence="2" type="ORF">MDCFG202_LOCUS25503</name>
</gene>
<dbReference type="EMBL" id="CAAKMV010000088">
    <property type="protein sequence ID" value="VIO54261.1"/>
    <property type="molecule type" value="Genomic_DNA"/>
</dbReference>
<organism evidence="3">
    <name type="scientific">Gibberella zeae</name>
    <name type="common">Wheat head blight fungus</name>
    <name type="synonym">Fusarium graminearum</name>
    <dbReference type="NCBI Taxonomy" id="5518"/>
    <lineage>
        <taxon>Eukaryota</taxon>
        <taxon>Fungi</taxon>
        <taxon>Dikarya</taxon>
        <taxon>Ascomycota</taxon>
        <taxon>Pezizomycotina</taxon>
        <taxon>Sordariomycetes</taxon>
        <taxon>Hypocreomycetidae</taxon>
        <taxon>Hypocreales</taxon>
        <taxon>Nectriaceae</taxon>
        <taxon>Fusarium</taxon>
    </lineage>
</organism>
<dbReference type="Proteomes" id="UP000746612">
    <property type="component" value="Unassembled WGS sequence"/>
</dbReference>
<proteinExistence type="predicted"/>
<feature type="region of interest" description="Disordered" evidence="1">
    <location>
        <begin position="28"/>
        <end position="58"/>
    </location>
</feature>
<protein>
    <submittedName>
        <fullName evidence="3">Uncharacterized protein</fullName>
    </submittedName>
</protein>
<evidence type="ECO:0000313" key="3">
    <source>
        <dbReference type="EMBL" id="VIO54261.1"/>
    </source>
</evidence>
<reference evidence="3" key="1">
    <citation type="submission" date="2019-04" db="EMBL/GenBank/DDBJ databases">
        <authorList>
            <person name="Melise S."/>
            <person name="Noan J."/>
            <person name="Okalmin O."/>
        </authorList>
    </citation>
    <scope>NUCLEOTIDE SEQUENCE</scope>
    <source>
        <strain evidence="3">FN9</strain>
    </source>
</reference>